<dbReference type="Proteomes" id="UP001238088">
    <property type="component" value="Unassembled WGS sequence"/>
</dbReference>
<keyword evidence="10" id="KW-1185">Reference proteome</keyword>
<dbReference type="InterPro" id="IPR018392">
    <property type="entry name" value="LysM"/>
</dbReference>
<evidence type="ECO:0000313" key="10">
    <source>
        <dbReference type="Proteomes" id="UP001238088"/>
    </source>
</evidence>
<dbReference type="EMBL" id="JAUSUB010000005">
    <property type="protein sequence ID" value="MDQ0269751.1"/>
    <property type="molecule type" value="Genomic_DNA"/>
</dbReference>
<dbReference type="Gene3D" id="3.10.350.10">
    <property type="entry name" value="LysM domain"/>
    <property type="match status" value="3"/>
</dbReference>
<evidence type="ECO:0000256" key="3">
    <source>
        <dbReference type="ARBA" id="ARBA00022729"/>
    </source>
</evidence>
<dbReference type="InterPro" id="IPR036779">
    <property type="entry name" value="LysM_dom_sf"/>
</dbReference>
<evidence type="ECO:0000256" key="4">
    <source>
        <dbReference type="ARBA" id="ARBA00022737"/>
    </source>
</evidence>
<dbReference type="SUPFAM" id="SSF54106">
    <property type="entry name" value="LysM domain"/>
    <property type="match status" value="3"/>
</dbReference>
<dbReference type="InterPro" id="IPR000064">
    <property type="entry name" value="NLP_P60_dom"/>
</dbReference>
<dbReference type="InterPro" id="IPR038765">
    <property type="entry name" value="Papain-like_cys_pep_sf"/>
</dbReference>
<dbReference type="SUPFAM" id="SSF54001">
    <property type="entry name" value="Cysteine proteinases"/>
    <property type="match status" value="1"/>
</dbReference>
<feature type="domain" description="NlpC/P60" evidence="8">
    <location>
        <begin position="201"/>
        <end position="320"/>
    </location>
</feature>
<organism evidence="9 10">
    <name type="scientific">Cytobacillus purgationiresistens</name>
    <dbReference type="NCBI Taxonomy" id="863449"/>
    <lineage>
        <taxon>Bacteria</taxon>
        <taxon>Bacillati</taxon>
        <taxon>Bacillota</taxon>
        <taxon>Bacilli</taxon>
        <taxon>Bacillales</taxon>
        <taxon>Bacillaceae</taxon>
        <taxon>Cytobacillus</taxon>
    </lineage>
</organism>
<feature type="domain" description="LysM" evidence="7">
    <location>
        <begin position="142"/>
        <end position="185"/>
    </location>
</feature>
<protein>
    <submittedName>
        <fullName evidence="9">LysM repeat protein</fullName>
    </submittedName>
</protein>
<evidence type="ECO:0000313" key="9">
    <source>
        <dbReference type="EMBL" id="MDQ0269751.1"/>
    </source>
</evidence>
<dbReference type="PANTHER" id="PTHR47053">
    <property type="entry name" value="MUREIN DD-ENDOPEPTIDASE MEPH-RELATED"/>
    <property type="match status" value="1"/>
</dbReference>
<dbReference type="PROSITE" id="PS51782">
    <property type="entry name" value="LYSM"/>
    <property type="match status" value="3"/>
</dbReference>
<dbReference type="SMART" id="SM00257">
    <property type="entry name" value="LysM"/>
    <property type="match status" value="3"/>
</dbReference>
<feature type="domain" description="LysM" evidence="7">
    <location>
        <begin position="27"/>
        <end position="70"/>
    </location>
</feature>
<feature type="domain" description="LysM" evidence="7">
    <location>
        <begin position="84"/>
        <end position="127"/>
    </location>
</feature>
<keyword evidence="3" id="KW-0732">Signal</keyword>
<accession>A0ABU0AG98</accession>
<keyword evidence="2" id="KW-0645">Protease</keyword>
<reference evidence="9 10" key="1">
    <citation type="submission" date="2023-07" db="EMBL/GenBank/DDBJ databases">
        <title>Genomic Encyclopedia of Type Strains, Phase IV (KMG-IV): sequencing the most valuable type-strain genomes for metagenomic binning, comparative biology and taxonomic classification.</title>
        <authorList>
            <person name="Goeker M."/>
        </authorList>
    </citation>
    <scope>NUCLEOTIDE SEQUENCE [LARGE SCALE GENOMIC DNA]</scope>
    <source>
        <strain evidence="9 10">DSM 23494</strain>
    </source>
</reference>
<proteinExistence type="inferred from homology"/>
<dbReference type="Pfam" id="PF00877">
    <property type="entry name" value="NLPC_P60"/>
    <property type="match status" value="1"/>
</dbReference>
<comment type="similarity">
    <text evidence="1">Belongs to the peptidase C40 family.</text>
</comment>
<comment type="caution">
    <text evidence="9">The sequence shown here is derived from an EMBL/GenBank/DDBJ whole genome shotgun (WGS) entry which is preliminary data.</text>
</comment>
<evidence type="ECO:0000256" key="2">
    <source>
        <dbReference type="ARBA" id="ARBA00022670"/>
    </source>
</evidence>
<keyword evidence="5" id="KW-0378">Hydrolase</keyword>
<dbReference type="PANTHER" id="PTHR47053:SF1">
    <property type="entry name" value="MUREIN DD-ENDOPEPTIDASE MEPH-RELATED"/>
    <property type="match status" value="1"/>
</dbReference>
<evidence type="ECO:0000256" key="6">
    <source>
        <dbReference type="ARBA" id="ARBA00022807"/>
    </source>
</evidence>
<dbReference type="Pfam" id="PF01476">
    <property type="entry name" value="LysM"/>
    <property type="match status" value="3"/>
</dbReference>
<keyword evidence="6" id="KW-0788">Thiol protease</keyword>
<evidence type="ECO:0000259" key="7">
    <source>
        <dbReference type="PROSITE" id="PS51782"/>
    </source>
</evidence>
<evidence type="ECO:0000256" key="1">
    <source>
        <dbReference type="ARBA" id="ARBA00007074"/>
    </source>
</evidence>
<sequence length="320" mass="34492">MRKQLITVAAAAGIFAATYTEVGAQVNTYRVQAGDSLWKISTANQLSVNQLMEWNQLNNSIIYTGQSLVLADPKSSKTTAANGKTYTVKSGDTLWGIAINHQLSVIDLKNLNGLKGDTIFPGQTLKLQGTASTPTPPQNNESVYTVKAGDSLWGIASRHKLSVSQIKSMNNLKSDTIHPGQQLKISGSTQTPPPSEIINSTAKVEALIKEAKKHIGVPYVWGGSTTKGFDCSGYLNYVFNKIGISIPRTVETIWNATKSVSSPKVGDLVFFETYKAGPSHAGIYLGNNQFIHAGSSNGVTISDITLEYWDSRYLGAKTAF</sequence>
<gene>
    <name evidence="9" type="ORF">J2S17_001623</name>
</gene>
<name>A0ABU0AG98_9BACI</name>
<keyword evidence="4" id="KW-0677">Repeat</keyword>
<dbReference type="PROSITE" id="PS51935">
    <property type="entry name" value="NLPC_P60"/>
    <property type="match status" value="1"/>
</dbReference>
<evidence type="ECO:0000256" key="5">
    <source>
        <dbReference type="ARBA" id="ARBA00022801"/>
    </source>
</evidence>
<evidence type="ECO:0000259" key="8">
    <source>
        <dbReference type="PROSITE" id="PS51935"/>
    </source>
</evidence>
<dbReference type="CDD" id="cd00118">
    <property type="entry name" value="LysM"/>
    <property type="match status" value="3"/>
</dbReference>
<dbReference type="Gene3D" id="3.90.1720.10">
    <property type="entry name" value="endopeptidase domain like (from Nostoc punctiforme)"/>
    <property type="match status" value="1"/>
</dbReference>
<dbReference type="InterPro" id="IPR051202">
    <property type="entry name" value="Peptidase_C40"/>
</dbReference>
<dbReference type="RefSeq" id="WP_307473570.1">
    <property type="nucleotide sequence ID" value="NZ_JAUSUB010000005.1"/>
</dbReference>